<dbReference type="Pfam" id="PF00440">
    <property type="entry name" value="TetR_N"/>
    <property type="match status" value="1"/>
</dbReference>
<feature type="domain" description="HTH tetR-type" evidence="5">
    <location>
        <begin position="10"/>
        <end position="69"/>
    </location>
</feature>
<keyword evidence="2 4" id="KW-0238">DNA-binding</keyword>
<dbReference type="PANTHER" id="PTHR30055:SF234">
    <property type="entry name" value="HTH-TYPE TRANSCRIPTIONAL REGULATOR BETI"/>
    <property type="match status" value="1"/>
</dbReference>
<dbReference type="Proteomes" id="UP000619260">
    <property type="component" value="Unassembled WGS sequence"/>
</dbReference>
<dbReference type="GO" id="GO:0003700">
    <property type="term" value="F:DNA-binding transcription factor activity"/>
    <property type="evidence" value="ECO:0007669"/>
    <property type="project" value="TreeGrafter"/>
</dbReference>
<dbReference type="PRINTS" id="PR00455">
    <property type="entry name" value="HTHTETR"/>
</dbReference>
<dbReference type="InterPro" id="IPR009057">
    <property type="entry name" value="Homeodomain-like_sf"/>
</dbReference>
<dbReference type="PROSITE" id="PS50977">
    <property type="entry name" value="HTH_TETR_2"/>
    <property type="match status" value="1"/>
</dbReference>
<dbReference type="AlphaFoldDB" id="A0A8J3YK58"/>
<keyword evidence="3" id="KW-0804">Transcription</keyword>
<organism evidence="6 7">
    <name type="scientific">Virgisporangium aliadipatigenens</name>
    <dbReference type="NCBI Taxonomy" id="741659"/>
    <lineage>
        <taxon>Bacteria</taxon>
        <taxon>Bacillati</taxon>
        <taxon>Actinomycetota</taxon>
        <taxon>Actinomycetes</taxon>
        <taxon>Micromonosporales</taxon>
        <taxon>Micromonosporaceae</taxon>
        <taxon>Virgisporangium</taxon>
    </lineage>
</organism>
<dbReference type="InterPro" id="IPR050109">
    <property type="entry name" value="HTH-type_TetR-like_transc_reg"/>
</dbReference>
<dbReference type="GO" id="GO:0000976">
    <property type="term" value="F:transcription cis-regulatory region binding"/>
    <property type="evidence" value="ECO:0007669"/>
    <property type="project" value="TreeGrafter"/>
</dbReference>
<evidence type="ECO:0000259" key="5">
    <source>
        <dbReference type="PROSITE" id="PS50977"/>
    </source>
</evidence>
<feature type="DNA-binding region" description="H-T-H motif" evidence="4">
    <location>
        <begin position="32"/>
        <end position="51"/>
    </location>
</feature>
<dbReference type="PANTHER" id="PTHR30055">
    <property type="entry name" value="HTH-TYPE TRANSCRIPTIONAL REGULATOR RUTR"/>
    <property type="match status" value="1"/>
</dbReference>
<evidence type="ECO:0000256" key="3">
    <source>
        <dbReference type="ARBA" id="ARBA00023163"/>
    </source>
</evidence>
<dbReference type="RefSeq" id="WP_203900346.1">
    <property type="nucleotide sequence ID" value="NZ_BOPF01000012.1"/>
</dbReference>
<dbReference type="Pfam" id="PF21597">
    <property type="entry name" value="TetR_C_43"/>
    <property type="match status" value="1"/>
</dbReference>
<evidence type="ECO:0000256" key="2">
    <source>
        <dbReference type="ARBA" id="ARBA00023125"/>
    </source>
</evidence>
<accession>A0A8J3YK58</accession>
<keyword evidence="7" id="KW-1185">Reference proteome</keyword>
<keyword evidence="1" id="KW-0805">Transcription regulation</keyword>
<dbReference type="InterPro" id="IPR036271">
    <property type="entry name" value="Tet_transcr_reg_TetR-rel_C_sf"/>
</dbReference>
<protein>
    <submittedName>
        <fullName evidence="6">TetR family transcriptional regulator</fullName>
    </submittedName>
</protein>
<dbReference type="InterPro" id="IPR001647">
    <property type="entry name" value="HTH_TetR"/>
</dbReference>
<evidence type="ECO:0000313" key="6">
    <source>
        <dbReference type="EMBL" id="GIJ46834.1"/>
    </source>
</evidence>
<sequence>MGKPLRADAARNRDRLLGAAAELFAERGLDAPLDEIARRAGVSIGTLYNHFPTRDALQDALLPMRLAVLDDLAVAALDHADAWAGLVAFLDGLFALHAEDRSLNDALAGRVAVSPQLLEACHRTFGNVERLLARAKESGQLRADFAPDDFGALVQAMSQVIRTSPGAWRRHLAFFVDGLRTAG</sequence>
<dbReference type="EMBL" id="BOPF01000012">
    <property type="protein sequence ID" value="GIJ46834.1"/>
    <property type="molecule type" value="Genomic_DNA"/>
</dbReference>
<dbReference type="SUPFAM" id="SSF46689">
    <property type="entry name" value="Homeodomain-like"/>
    <property type="match status" value="1"/>
</dbReference>
<name>A0A8J3YK58_9ACTN</name>
<evidence type="ECO:0000256" key="1">
    <source>
        <dbReference type="ARBA" id="ARBA00023015"/>
    </source>
</evidence>
<comment type="caution">
    <text evidence="6">The sequence shown here is derived from an EMBL/GenBank/DDBJ whole genome shotgun (WGS) entry which is preliminary data.</text>
</comment>
<gene>
    <name evidence="6" type="ORF">Val02_37200</name>
</gene>
<dbReference type="InterPro" id="IPR049445">
    <property type="entry name" value="TetR_SbtR-like_C"/>
</dbReference>
<proteinExistence type="predicted"/>
<reference evidence="6" key="1">
    <citation type="submission" date="2021-01" db="EMBL/GenBank/DDBJ databases">
        <title>Whole genome shotgun sequence of Virgisporangium aliadipatigenens NBRC 105644.</title>
        <authorList>
            <person name="Komaki H."/>
            <person name="Tamura T."/>
        </authorList>
    </citation>
    <scope>NUCLEOTIDE SEQUENCE</scope>
    <source>
        <strain evidence="6">NBRC 105644</strain>
    </source>
</reference>
<dbReference type="SUPFAM" id="SSF48498">
    <property type="entry name" value="Tetracyclin repressor-like, C-terminal domain"/>
    <property type="match status" value="1"/>
</dbReference>
<dbReference type="Gene3D" id="1.10.357.10">
    <property type="entry name" value="Tetracycline Repressor, domain 2"/>
    <property type="match status" value="1"/>
</dbReference>
<evidence type="ECO:0000256" key="4">
    <source>
        <dbReference type="PROSITE-ProRule" id="PRU00335"/>
    </source>
</evidence>
<evidence type="ECO:0000313" key="7">
    <source>
        <dbReference type="Proteomes" id="UP000619260"/>
    </source>
</evidence>